<keyword evidence="3" id="KW-1185">Reference proteome</keyword>
<organism evidence="2 3">
    <name type="scientific">Jimgerdemannia flammicorona</name>
    <dbReference type="NCBI Taxonomy" id="994334"/>
    <lineage>
        <taxon>Eukaryota</taxon>
        <taxon>Fungi</taxon>
        <taxon>Fungi incertae sedis</taxon>
        <taxon>Mucoromycota</taxon>
        <taxon>Mucoromycotina</taxon>
        <taxon>Endogonomycetes</taxon>
        <taxon>Endogonales</taxon>
        <taxon>Endogonaceae</taxon>
        <taxon>Jimgerdemannia</taxon>
    </lineage>
</organism>
<comment type="caution">
    <text evidence="2">The sequence shown here is derived from an EMBL/GenBank/DDBJ whole genome shotgun (WGS) entry which is preliminary data.</text>
</comment>
<evidence type="ECO:0000313" key="3">
    <source>
        <dbReference type="Proteomes" id="UP000268093"/>
    </source>
</evidence>
<dbReference type="EMBL" id="RBNI01007392">
    <property type="protein sequence ID" value="RUP45374.1"/>
    <property type="molecule type" value="Genomic_DNA"/>
</dbReference>
<name>A0A433D3G5_9FUNG</name>
<feature type="region of interest" description="Disordered" evidence="1">
    <location>
        <begin position="1"/>
        <end position="71"/>
    </location>
</feature>
<proteinExistence type="predicted"/>
<accession>A0A433D3G5</accession>
<protein>
    <submittedName>
        <fullName evidence="2">Uncharacterized protein</fullName>
    </submittedName>
</protein>
<sequence>MKNCLRSMTASEPEASLKNKQQGSDTSEDDDSAHPMTAGEETASRLRSEASEVGNSSAGQESDSDKSDSFKESYKTPEVTVTYGTRIEVILFCIVFLQYPTPDCAPPRVSMLATPFGRCLAAGGQDTCFDGILMSSHCHLLLATADQLLWNRILSIMSPFNRINKYFNEVHYTDWSIIGCLNWIGNTSTSANEVREHLRVIIKSRAKSSSMLVNAKRRLEQLESNFETTWMRPEVQQHLNQLDLNCVAKCYETKTMTNVIKDKIGISDLHTRNFANITRKRGEVKDKKWHDTQLRGKRKLQTVSTLSHLSRNDVIGGAKDSEESTDLSTEADVVVQDKVEISMSYAQDDQETAKLDNESQETKESESSDANDEK</sequence>
<dbReference type="Proteomes" id="UP000268093">
    <property type="component" value="Unassembled WGS sequence"/>
</dbReference>
<feature type="region of interest" description="Disordered" evidence="1">
    <location>
        <begin position="343"/>
        <end position="374"/>
    </location>
</feature>
<evidence type="ECO:0000256" key="1">
    <source>
        <dbReference type="SAM" id="MobiDB-lite"/>
    </source>
</evidence>
<dbReference type="AlphaFoldDB" id="A0A433D3G5"/>
<feature type="compositionally biased region" description="Polar residues" evidence="1">
    <location>
        <begin position="1"/>
        <end position="10"/>
    </location>
</feature>
<evidence type="ECO:0000313" key="2">
    <source>
        <dbReference type="EMBL" id="RUP45374.1"/>
    </source>
</evidence>
<dbReference type="OrthoDB" id="2446969at2759"/>
<gene>
    <name evidence="2" type="ORF">BC936DRAFT_148257</name>
</gene>
<feature type="compositionally biased region" description="Basic and acidic residues" evidence="1">
    <location>
        <begin position="351"/>
        <end position="374"/>
    </location>
</feature>
<feature type="non-terminal residue" evidence="2">
    <location>
        <position position="374"/>
    </location>
</feature>
<reference evidence="2 3" key="1">
    <citation type="journal article" date="2018" name="New Phytol.">
        <title>Phylogenomics of Endogonaceae and evolution of mycorrhizas within Mucoromycota.</title>
        <authorList>
            <person name="Chang Y."/>
            <person name="Desiro A."/>
            <person name="Na H."/>
            <person name="Sandor L."/>
            <person name="Lipzen A."/>
            <person name="Clum A."/>
            <person name="Barry K."/>
            <person name="Grigoriev I.V."/>
            <person name="Martin F.M."/>
            <person name="Stajich J.E."/>
            <person name="Smith M.E."/>
            <person name="Bonito G."/>
            <person name="Spatafora J.W."/>
        </authorList>
    </citation>
    <scope>NUCLEOTIDE SEQUENCE [LARGE SCALE GENOMIC DNA]</scope>
    <source>
        <strain evidence="2 3">GMNB39</strain>
    </source>
</reference>